<feature type="transmembrane region" description="Helical" evidence="1">
    <location>
        <begin position="5"/>
        <end position="22"/>
    </location>
</feature>
<dbReference type="EMBL" id="FRAG01000076">
    <property type="protein sequence ID" value="SHK50610.1"/>
    <property type="molecule type" value="Genomic_DNA"/>
</dbReference>
<keyword evidence="1" id="KW-1133">Transmembrane helix</keyword>
<organism evidence="2 3">
    <name type="scientific">Paramaledivibacter caminithermalis (strain DSM 15212 / CIP 107654 / DViRD3)</name>
    <name type="common">Clostridium caminithermale</name>
    <dbReference type="NCBI Taxonomy" id="1121301"/>
    <lineage>
        <taxon>Bacteria</taxon>
        <taxon>Bacillati</taxon>
        <taxon>Bacillota</taxon>
        <taxon>Clostridia</taxon>
        <taxon>Peptostreptococcales</taxon>
        <taxon>Caminicellaceae</taxon>
        <taxon>Paramaledivibacter</taxon>
    </lineage>
</organism>
<accession>A0A1M6T145</accession>
<dbReference type="AlphaFoldDB" id="A0A1M6T145"/>
<evidence type="ECO:0000256" key="1">
    <source>
        <dbReference type="SAM" id="Phobius"/>
    </source>
</evidence>
<gene>
    <name evidence="2" type="ORF">SAMN02745912_03514</name>
</gene>
<name>A0A1M6T145_PARC5</name>
<proteinExistence type="predicted"/>
<sequence length="50" mass="5900">MKKDIFLSVIVYLIIVFLYHIISGDRNINYILIILTLIAFILPPILRKKQ</sequence>
<evidence type="ECO:0000313" key="3">
    <source>
        <dbReference type="Proteomes" id="UP000184465"/>
    </source>
</evidence>
<keyword evidence="1" id="KW-0472">Membrane</keyword>
<dbReference type="STRING" id="1121301.SAMN02745912_03514"/>
<keyword evidence="1" id="KW-0812">Transmembrane</keyword>
<feature type="transmembrane region" description="Helical" evidence="1">
    <location>
        <begin position="28"/>
        <end position="46"/>
    </location>
</feature>
<dbReference type="Proteomes" id="UP000184465">
    <property type="component" value="Unassembled WGS sequence"/>
</dbReference>
<protein>
    <submittedName>
        <fullName evidence="2">Uncharacterized protein</fullName>
    </submittedName>
</protein>
<reference evidence="2 3" key="1">
    <citation type="submission" date="2016-11" db="EMBL/GenBank/DDBJ databases">
        <authorList>
            <person name="Jaros S."/>
            <person name="Januszkiewicz K."/>
            <person name="Wedrychowicz H."/>
        </authorList>
    </citation>
    <scope>NUCLEOTIDE SEQUENCE [LARGE SCALE GENOMIC DNA]</scope>
    <source>
        <strain evidence="2 3">DSM 15212</strain>
    </source>
</reference>
<dbReference type="RefSeq" id="WP_165613130.1">
    <property type="nucleotide sequence ID" value="NZ_FRAG01000076.1"/>
</dbReference>
<evidence type="ECO:0000313" key="2">
    <source>
        <dbReference type="EMBL" id="SHK50610.1"/>
    </source>
</evidence>
<keyword evidence="3" id="KW-1185">Reference proteome</keyword>